<dbReference type="STRING" id="658196.A0A397T328"/>
<comment type="caution">
    <text evidence="1">The sequence shown here is derived from an EMBL/GenBank/DDBJ whole genome shotgun (WGS) entry which is preliminary data.</text>
</comment>
<sequence length="275" mass="32122">MRKAIDINNMRSIHEIVKDILRKAQNKKWNFNEFIVMGTWKSEKKNLCNNRFMEHMRERNERIPDFGKYFSYIVVKGPRLHNEKGITIAMYTRFINEDDRYQPSPLHKIMQLKNSDKREKQIDEYFQDEAHFLAMIYIIAISTRVNIEYINIDDIKELVIIEIVAGGDEESTSLCEAPLSSFFNVNWSLKDLFSSINFNHSEEQISIFCLNMLFEDSIPFSIYSIVYFFELSSLFAHSSSSLKELISLGSSITDVFIWAGSSSSPPLHPNHDIYA</sequence>
<proteinExistence type="predicted"/>
<name>A0A397T328_9GLOM</name>
<gene>
    <name evidence="1" type="ORF">C1645_823037</name>
</gene>
<reference evidence="1 2" key="1">
    <citation type="submission" date="2018-06" db="EMBL/GenBank/DDBJ databases">
        <title>Comparative genomics reveals the genomic features of Rhizophagus irregularis, R. cerebriforme, R. diaphanum and Gigaspora rosea, and their symbiotic lifestyle signature.</title>
        <authorList>
            <person name="Morin E."/>
            <person name="San Clemente H."/>
            <person name="Chen E.C.H."/>
            <person name="De La Providencia I."/>
            <person name="Hainaut M."/>
            <person name="Kuo A."/>
            <person name="Kohler A."/>
            <person name="Murat C."/>
            <person name="Tang N."/>
            <person name="Roy S."/>
            <person name="Loubradou J."/>
            <person name="Henrissat B."/>
            <person name="Grigoriev I.V."/>
            <person name="Corradi N."/>
            <person name="Roux C."/>
            <person name="Martin F.M."/>
        </authorList>
    </citation>
    <scope>NUCLEOTIDE SEQUENCE [LARGE SCALE GENOMIC DNA]</scope>
    <source>
        <strain evidence="1 2">DAOM 227022</strain>
    </source>
</reference>
<dbReference type="Proteomes" id="UP000265703">
    <property type="component" value="Unassembled WGS sequence"/>
</dbReference>
<evidence type="ECO:0000313" key="1">
    <source>
        <dbReference type="EMBL" id="RIA90665.1"/>
    </source>
</evidence>
<protein>
    <submittedName>
        <fullName evidence="1">Uncharacterized protein</fullName>
    </submittedName>
</protein>
<organism evidence="1 2">
    <name type="scientific">Glomus cerebriforme</name>
    <dbReference type="NCBI Taxonomy" id="658196"/>
    <lineage>
        <taxon>Eukaryota</taxon>
        <taxon>Fungi</taxon>
        <taxon>Fungi incertae sedis</taxon>
        <taxon>Mucoromycota</taxon>
        <taxon>Glomeromycotina</taxon>
        <taxon>Glomeromycetes</taxon>
        <taxon>Glomerales</taxon>
        <taxon>Glomeraceae</taxon>
        <taxon>Glomus</taxon>
    </lineage>
</organism>
<dbReference type="AlphaFoldDB" id="A0A397T328"/>
<keyword evidence="2" id="KW-1185">Reference proteome</keyword>
<accession>A0A397T328</accession>
<evidence type="ECO:0000313" key="2">
    <source>
        <dbReference type="Proteomes" id="UP000265703"/>
    </source>
</evidence>
<dbReference type="EMBL" id="QKYT01000174">
    <property type="protein sequence ID" value="RIA90665.1"/>
    <property type="molecule type" value="Genomic_DNA"/>
</dbReference>